<keyword evidence="2" id="KW-0472">Membrane</keyword>
<keyword evidence="2" id="KW-0812">Transmembrane</keyword>
<gene>
    <name evidence="3" type="ORF">EV215_1477</name>
</gene>
<proteinExistence type="predicted"/>
<protein>
    <recommendedName>
        <fullName evidence="5">Flagellar motility protein MotE (MotC chaperone)</fullName>
    </recommendedName>
</protein>
<evidence type="ECO:0008006" key="5">
    <source>
        <dbReference type="Google" id="ProtNLM"/>
    </source>
</evidence>
<dbReference type="RefSeq" id="WP_134113347.1">
    <property type="nucleotide sequence ID" value="NZ_SOBG01000006.1"/>
</dbReference>
<accession>A0AA46I5N8</accession>
<dbReference type="Proteomes" id="UP000294678">
    <property type="component" value="Unassembled WGS sequence"/>
</dbReference>
<reference evidence="3 4" key="1">
    <citation type="submission" date="2019-03" db="EMBL/GenBank/DDBJ databases">
        <title>Genomic Encyclopedia of Type Strains, Phase IV (KMG-IV): sequencing the most valuable type-strain genomes for metagenomic binning, comparative biology and taxonomic classification.</title>
        <authorList>
            <person name="Goeker M."/>
        </authorList>
    </citation>
    <scope>NUCLEOTIDE SEQUENCE [LARGE SCALE GENOMIC DNA]</scope>
    <source>
        <strain evidence="3 4">DSM 100055</strain>
    </source>
</reference>
<keyword evidence="2" id="KW-1133">Transmembrane helix</keyword>
<dbReference type="AlphaFoldDB" id="A0AA46I5N8"/>
<keyword evidence="1" id="KW-0175">Coiled coil</keyword>
<evidence type="ECO:0000256" key="1">
    <source>
        <dbReference type="SAM" id="Coils"/>
    </source>
</evidence>
<sequence length="230" mass="26822">MAENKKEIKKKNNGMKYFILTIIMFLIFLFTLIGGIIFLDIIGVLNLSKVISKDSNIAKLPYIGNYISYSYNIHLTEEERLKNTMLKYQEILENKRKEIELKELAVTKREEDVKVLEKELLTKEKELQQKEEELIKKEEILKKLNAEYSAKDENITKFSNIYAKMQPNSVAIAVNNMELDIVSKIFEKMDEKKVALILDELSKINPLRVKEIVETMTKKNEVPNVSKNTN</sequence>
<dbReference type="EMBL" id="SOBG01000006">
    <property type="protein sequence ID" value="TDT69135.1"/>
    <property type="molecule type" value="Genomic_DNA"/>
</dbReference>
<feature type="coiled-coil region" evidence="1">
    <location>
        <begin position="78"/>
        <end position="154"/>
    </location>
</feature>
<evidence type="ECO:0000313" key="4">
    <source>
        <dbReference type="Proteomes" id="UP000294678"/>
    </source>
</evidence>
<comment type="caution">
    <text evidence="3">The sequence shown here is derived from an EMBL/GenBank/DDBJ whole genome shotgun (WGS) entry which is preliminary data.</text>
</comment>
<feature type="transmembrane region" description="Helical" evidence="2">
    <location>
        <begin position="20"/>
        <end position="45"/>
    </location>
</feature>
<evidence type="ECO:0000256" key="2">
    <source>
        <dbReference type="SAM" id="Phobius"/>
    </source>
</evidence>
<dbReference type="SUPFAM" id="SSF158791">
    <property type="entry name" value="MgtE N-terminal domain-like"/>
    <property type="match status" value="1"/>
</dbReference>
<keyword evidence="4" id="KW-1185">Reference proteome</keyword>
<evidence type="ECO:0000313" key="3">
    <source>
        <dbReference type="EMBL" id="TDT69135.1"/>
    </source>
</evidence>
<name>A0AA46I5N8_9FUSO</name>
<organism evidence="3 4">
    <name type="scientific">Hypnocyclicus thermotrophus</name>
    <dbReference type="NCBI Taxonomy" id="1627895"/>
    <lineage>
        <taxon>Bacteria</taxon>
        <taxon>Fusobacteriati</taxon>
        <taxon>Fusobacteriota</taxon>
        <taxon>Fusobacteriia</taxon>
        <taxon>Fusobacteriales</taxon>
        <taxon>Fusobacteriaceae</taxon>
        <taxon>Hypnocyclicus</taxon>
    </lineage>
</organism>